<dbReference type="Ensembl" id="ENSECAT00000063302.2">
    <property type="protein sequence ID" value="ENSECAP00000041936.1"/>
    <property type="gene ID" value="ENSECAG00000015792.4"/>
</dbReference>
<reference evidence="2 3" key="1">
    <citation type="journal article" date="2009" name="Science">
        <title>Genome sequence, comparative analysis, and population genetics of the domestic horse.</title>
        <authorList>
            <consortium name="Broad Institute Genome Sequencing Platform"/>
            <consortium name="Broad Institute Whole Genome Assembly Team"/>
            <person name="Wade C.M."/>
            <person name="Giulotto E."/>
            <person name="Sigurdsson S."/>
            <person name="Zoli M."/>
            <person name="Gnerre S."/>
            <person name="Imsland F."/>
            <person name="Lear T.L."/>
            <person name="Adelson D.L."/>
            <person name="Bailey E."/>
            <person name="Bellone R.R."/>
            <person name="Bloecker H."/>
            <person name="Distl O."/>
            <person name="Edgar R.C."/>
            <person name="Garber M."/>
            <person name="Leeb T."/>
            <person name="Mauceli E."/>
            <person name="MacLeod J.N."/>
            <person name="Penedo M.C.T."/>
            <person name="Raison J.M."/>
            <person name="Sharpe T."/>
            <person name="Vogel J."/>
            <person name="Andersson L."/>
            <person name="Antczak D.F."/>
            <person name="Biagi T."/>
            <person name="Binns M.M."/>
            <person name="Chowdhary B.P."/>
            <person name="Coleman S.J."/>
            <person name="Della Valle G."/>
            <person name="Fryc S."/>
            <person name="Guerin G."/>
            <person name="Hasegawa T."/>
            <person name="Hill E.W."/>
            <person name="Jurka J."/>
            <person name="Kiialainen A."/>
            <person name="Lindgren G."/>
            <person name="Liu J."/>
            <person name="Magnani E."/>
            <person name="Mickelson J.R."/>
            <person name="Murray J."/>
            <person name="Nergadze S.G."/>
            <person name="Onofrio R."/>
            <person name="Pedroni S."/>
            <person name="Piras M.F."/>
            <person name="Raudsepp T."/>
            <person name="Rocchi M."/>
            <person name="Roeed K.H."/>
            <person name="Ryder O.A."/>
            <person name="Searle S."/>
            <person name="Skow L."/>
            <person name="Swinburne J.E."/>
            <person name="Syvaenen A.C."/>
            <person name="Tozaki T."/>
            <person name="Valberg S.J."/>
            <person name="Vaudin M."/>
            <person name="White J.R."/>
            <person name="Zody M.C."/>
            <person name="Lander E.S."/>
            <person name="Lindblad-Toh K."/>
        </authorList>
    </citation>
    <scope>NUCLEOTIDE SEQUENCE [LARGE SCALE GENOMIC DNA]</scope>
    <source>
        <strain evidence="2 3">Thoroughbred</strain>
    </source>
</reference>
<name>A0A3Q2I3X9_HORSE</name>
<protein>
    <submittedName>
        <fullName evidence="2">Transmembrane protein 156</fullName>
    </submittedName>
</protein>
<dbReference type="Bgee" id="ENSECAG00000015792">
    <property type="expression patterns" value="Expressed in blood and 19 other cell types or tissues"/>
</dbReference>
<dbReference type="VGNC" id="VGNC:24209">
    <property type="gene designation" value="TMEM156"/>
</dbReference>
<dbReference type="PANTHER" id="PTHR14788">
    <property type="entry name" value="TRANSMEMBRANE PROTEIN 156"/>
    <property type="match status" value="1"/>
</dbReference>
<dbReference type="AlphaFoldDB" id="A0A3Q2I3X9"/>
<dbReference type="PANTHER" id="PTHR14788:SF5">
    <property type="entry name" value="TRANSMEMBRANE PROTEIN 156"/>
    <property type="match status" value="1"/>
</dbReference>
<evidence type="ECO:0000313" key="4">
    <source>
        <dbReference type="VGNC" id="VGNC:24209"/>
    </source>
</evidence>
<evidence type="ECO:0000313" key="3">
    <source>
        <dbReference type="Proteomes" id="UP000002281"/>
    </source>
</evidence>
<organism evidence="2 3">
    <name type="scientific">Equus caballus</name>
    <name type="common">Horse</name>
    <dbReference type="NCBI Taxonomy" id="9796"/>
    <lineage>
        <taxon>Eukaryota</taxon>
        <taxon>Metazoa</taxon>
        <taxon>Chordata</taxon>
        <taxon>Craniata</taxon>
        <taxon>Vertebrata</taxon>
        <taxon>Euteleostomi</taxon>
        <taxon>Mammalia</taxon>
        <taxon>Eutheria</taxon>
        <taxon>Laurasiatheria</taxon>
        <taxon>Perissodactyla</taxon>
        <taxon>Equidae</taxon>
        <taxon>Equus</taxon>
    </lineage>
</organism>
<dbReference type="Proteomes" id="UP000002281">
    <property type="component" value="Chromosome 3"/>
</dbReference>
<keyword evidence="3" id="KW-1185">Reference proteome</keyword>
<dbReference type="InParanoid" id="A0A3Q2I3X9"/>
<keyword evidence="1" id="KW-0472">Membrane</keyword>
<dbReference type="InterPro" id="IPR029374">
    <property type="entry name" value="TMEM156"/>
</dbReference>
<feature type="transmembrane region" description="Helical" evidence="1">
    <location>
        <begin position="214"/>
        <end position="236"/>
    </location>
</feature>
<sequence length="347" mass="39771">MTKTALLKLLLAIVITFILILPEYFKTPKGNILKLSCLEGCLQTNLTYSLSSVNLSFVTFLQPLRETQTIMGIFLNHTNFQNFTRICQDFTSEFQMCSSCLVCESKGDMDFISQEQTSKVLIMKGSMEGKTNDFHSPCPHFNFTVTPTVDHIEEYNLTCDPKTHTRSSAIMEEDPAKEKSINHTCRFMEYPNNCIHITLHQEMDVKNFTCSMKITWYVLVLLVFIFLLTLVIHKILEGHRRVQKWQSHKYKPTSIRLRGSDSEKPQTSNVQVTSGEFRGVQIEHRFGNSKASLFHCRVNSRSRDLSSFKLALSLEERSCGQMKSSLMSYYQGTVTIKTTSLNNGKFD</sequence>
<dbReference type="PaxDb" id="9796-ENSECAP00000041936"/>
<dbReference type="GeneTree" id="ENSGT00390000017929"/>
<reference evidence="2" key="2">
    <citation type="submission" date="2025-08" db="UniProtKB">
        <authorList>
            <consortium name="Ensembl"/>
        </authorList>
    </citation>
    <scope>IDENTIFICATION</scope>
    <source>
        <strain evidence="2">Thoroughbred</strain>
    </source>
</reference>
<proteinExistence type="predicted"/>
<dbReference type="Pfam" id="PF15106">
    <property type="entry name" value="TMEM156"/>
    <property type="match status" value="1"/>
</dbReference>
<evidence type="ECO:0000256" key="1">
    <source>
        <dbReference type="SAM" id="Phobius"/>
    </source>
</evidence>
<dbReference type="STRING" id="9796.ENSECAP00000041936"/>
<keyword evidence="1" id="KW-0812">Transmembrane</keyword>
<accession>A0A3Q2I3X9</accession>
<reference evidence="2" key="3">
    <citation type="submission" date="2025-09" db="UniProtKB">
        <authorList>
            <consortium name="Ensembl"/>
        </authorList>
    </citation>
    <scope>IDENTIFICATION</scope>
    <source>
        <strain evidence="2">Thoroughbred</strain>
    </source>
</reference>
<keyword evidence="1" id="KW-1133">Transmembrane helix</keyword>
<dbReference type="FunCoup" id="A0A3Q2I3X9">
    <property type="interactions" value="186"/>
</dbReference>
<gene>
    <name evidence="2 4" type="primary">TMEM156</name>
</gene>
<evidence type="ECO:0000313" key="2">
    <source>
        <dbReference type="Ensembl" id="ENSECAP00000041936.1"/>
    </source>
</evidence>